<dbReference type="Pfam" id="PF00300">
    <property type="entry name" value="His_Phos_1"/>
    <property type="match status" value="1"/>
</dbReference>
<sequence length="184" mass="19649">MVRHGSHADLGTRLTGRGDEAGLTDAGRAEVGRAAALLADEPVTAVYASPRQRTIDTARLIAARHGLPVRLASELDEIDFGEWTGADFAELDGRPAWDQWNANRADARCPGGESMGEAQARAVGFAIEAAARHEGAVVLVTHCDIIRALLCWQERRSLDDILSFEAGPASVTALDIVARELEPA</sequence>
<dbReference type="RefSeq" id="WP_264881974.1">
    <property type="nucleotide sequence ID" value="NZ_JAPDOB010000001.1"/>
</dbReference>
<comment type="caution">
    <text evidence="2">The sequence shown here is derived from an EMBL/GenBank/DDBJ whole genome shotgun (WGS) entry which is preliminary data.</text>
</comment>
<keyword evidence="3" id="KW-1185">Reference proteome</keyword>
<dbReference type="SUPFAM" id="SSF53254">
    <property type="entry name" value="Phosphoglycerate mutase-like"/>
    <property type="match status" value="1"/>
</dbReference>
<reference evidence="2 3" key="1">
    <citation type="submission" date="2022-10" db="EMBL/GenBank/DDBJ databases">
        <title>Sphingomonas sp.</title>
        <authorList>
            <person name="Jin C."/>
        </authorList>
    </citation>
    <scope>NUCLEOTIDE SEQUENCE [LARGE SCALE GENOMIC DNA]</scope>
    <source>
        <strain evidence="2 3">BN140010</strain>
    </source>
</reference>
<feature type="region of interest" description="Disordered" evidence="1">
    <location>
        <begin position="1"/>
        <end position="23"/>
    </location>
</feature>
<dbReference type="Proteomes" id="UP001526246">
    <property type="component" value="Unassembled WGS sequence"/>
</dbReference>
<dbReference type="InterPro" id="IPR050275">
    <property type="entry name" value="PGM_Phosphatase"/>
</dbReference>
<dbReference type="InterPro" id="IPR029033">
    <property type="entry name" value="His_PPase_superfam"/>
</dbReference>
<organism evidence="2 3">
    <name type="scientific">Sphingomonas arvum</name>
    <dbReference type="NCBI Taxonomy" id="2992113"/>
    <lineage>
        <taxon>Bacteria</taxon>
        <taxon>Pseudomonadati</taxon>
        <taxon>Pseudomonadota</taxon>
        <taxon>Alphaproteobacteria</taxon>
        <taxon>Sphingomonadales</taxon>
        <taxon>Sphingomonadaceae</taxon>
        <taxon>Sphingomonas</taxon>
    </lineage>
</organism>
<evidence type="ECO:0000313" key="2">
    <source>
        <dbReference type="EMBL" id="MCW3796587.1"/>
    </source>
</evidence>
<dbReference type="SMART" id="SM00855">
    <property type="entry name" value="PGAM"/>
    <property type="match status" value="1"/>
</dbReference>
<dbReference type="CDD" id="cd07067">
    <property type="entry name" value="HP_PGM_like"/>
    <property type="match status" value="1"/>
</dbReference>
<protein>
    <submittedName>
        <fullName evidence="2">Histidine phosphatase family protein</fullName>
    </submittedName>
</protein>
<dbReference type="Gene3D" id="3.40.50.1240">
    <property type="entry name" value="Phosphoglycerate mutase-like"/>
    <property type="match status" value="1"/>
</dbReference>
<dbReference type="PANTHER" id="PTHR48100:SF1">
    <property type="entry name" value="HISTIDINE PHOSPHATASE FAMILY PROTEIN-RELATED"/>
    <property type="match status" value="1"/>
</dbReference>
<dbReference type="InterPro" id="IPR013078">
    <property type="entry name" value="His_Pase_superF_clade-1"/>
</dbReference>
<dbReference type="EMBL" id="JAPDOB010000001">
    <property type="protein sequence ID" value="MCW3796587.1"/>
    <property type="molecule type" value="Genomic_DNA"/>
</dbReference>
<evidence type="ECO:0000313" key="3">
    <source>
        <dbReference type="Proteomes" id="UP001526246"/>
    </source>
</evidence>
<gene>
    <name evidence="2" type="ORF">OMW55_02025</name>
</gene>
<name>A0ABT3JC04_9SPHN</name>
<dbReference type="PANTHER" id="PTHR48100">
    <property type="entry name" value="BROAD-SPECIFICITY PHOSPHATASE YOR283W-RELATED"/>
    <property type="match status" value="1"/>
</dbReference>
<evidence type="ECO:0000256" key="1">
    <source>
        <dbReference type="SAM" id="MobiDB-lite"/>
    </source>
</evidence>
<accession>A0ABT3JC04</accession>
<proteinExistence type="predicted"/>